<dbReference type="RefSeq" id="WP_149111957.1">
    <property type="nucleotide sequence ID" value="NZ_CP042425.1"/>
</dbReference>
<accession>A0A5C1AEW9</accession>
<feature type="transmembrane region" description="Helical" evidence="2">
    <location>
        <begin position="158"/>
        <end position="176"/>
    </location>
</feature>
<gene>
    <name evidence="3" type="ORF">PX52LOC_04313</name>
</gene>
<keyword evidence="4" id="KW-1185">Reference proteome</keyword>
<reference evidence="4" key="1">
    <citation type="submission" date="2019-08" db="EMBL/GenBank/DDBJ databases">
        <title>Limnoglobus roseus gen. nov., sp. nov., a novel freshwater planctomycete with a giant genome from the family Gemmataceae.</title>
        <authorList>
            <person name="Kulichevskaya I.S."/>
            <person name="Naumoff D.G."/>
            <person name="Miroshnikov K."/>
            <person name="Ivanova A."/>
            <person name="Philippov D.A."/>
            <person name="Hakobyan A."/>
            <person name="Rijpstra I.C."/>
            <person name="Sinninghe Damste J.S."/>
            <person name="Liesack W."/>
            <person name="Dedysh S.N."/>
        </authorList>
    </citation>
    <scope>NUCLEOTIDE SEQUENCE [LARGE SCALE GENOMIC DNA]</scope>
    <source>
        <strain evidence="4">PX52</strain>
    </source>
</reference>
<feature type="transmembrane region" description="Helical" evidence="2">
    <location>
        <begin position="62"/>
        <end position="87"/>
    </location>
</feature>
<dbReference type="EMBL" id="CP042425">
    <property type="protein sequence ID" value="QEL17330.1"/>
    <property type="molecule type" value="Genomic_DNA"/>
</dbReference>
<evidence type="ECO:0000313" key="3">
    <source>
        <dbReference type="EMBL" id="QEL17330.1"/>
    </source>
</evidence>
<organism evidence="3 4">
    <name type="scientific">Limnoglobus roseus</name>
    <dbReference type="NCBI Taxonomy" id="2598579"/>
    <lineage>
        <taxon>Bacteria</taxon>
        <taxon>Pseudomonadati</taxon>
        <taxon>Planctomycetota</taxon>
        <taxon>Planctomycetia</taxon>
        <taxon>Gemmatales</taxon>
        <taxon>Gemmataceae</taxon>
        <taxon>Limnoglobus</taxon>
    </lineage>
</organism>
<name>A0A5C1AEW9_9BACT</name>
<sequence length="227" mass="25412">MPEPLLIRCPHCNHALSLPEEFLGQIVSCLECRSPFRAPVREGDKLTAAEKLPRPVRIPVRLFVPTFGLLLLGFAGLFVNLYLAWWFQADPKAAGQFAEANMFFMLETDPPAEKPKDGQKLTDDEEKKRREDQAERQQQLVKEAAGKVSPEGMKRVRLAFAAVSLGVLVGGFCFALRKGYYFCYFACLLAALNSPDIGCCFIGVVIGVWGFMVLISDEGQQYFRRAK</sequence>
<feature type="compositionally biased region" description="Basic and acidic residues" evidence="1">
    <location>
        <begin position="111"/>
        <end position="135"/>
    </location>
</feature>
<dbReference type="KEGG" id="lrs:PX52LOC_04313"/>
<keyword evidence="2" id="KW-0472">Membrane</keyword>
<keyword evidence="2" id="KW-0812">Transmembrane</keyword>
<feature type="region of interest" description="Disordered" evidence="1">
    <location>
        <begin position="108"/>
        <end position="146"/>
    </location>
</feature>
<evidence type="ECO:0000256" key="1">
    <source>
        <dbReference type="SAM" id="MobiDB-lite"/>
    </source>
</evidence>
<dbReference type="AlphaFoldDB" id="A0A5C1AEW9"/>
<protein>
    <submittedName>
        <fullName evidence="3">Uncharacterized protein</fullName>
    </submittedName>
</protein>
<evidence type="ECO:0000313" key="4">
    <source>
        <dbReference type="Proteomes" id="UP000324974"/>
    </source>
</evidence>
<evidence type="ECO:0000256" key="2">
    <source>
        <dbReference type="SAM" id="Phobius"/>
    </source>
</evidence>
<dbReference type="Proteomes" id="UP000324974">
    <property type="component" value="Chromosome"/>
</dbReference>
<dbReference type="OrthoDB" id="283481at2"/>
<feature type="transmembrane region" description="Helical" evidence="2">
    <location>
        <begin position="197"/>
        <end position="215"/>
    </location>
</feature>
<keyword evidence="2" id="KW-1133">Transmembrane helix</keyword>
<proteinExistence type="predicted"/>